<dbReference type="EMBL" id="WUAV01000001">
    <property type="protein sequence ID" value="KAF1770615.1"/>
    <property type="molecule type" value="Genomic_DNA"/>
</dbReference>
<comment type="caution">
    <text evidence="2">The sequence shown here is derived from an EMBL/GenBank/DDBJ whole genome shotgun (WGS) entry which is preliminary data.</text>
</comment>
<gene>
    <name evidence="2" type="ORF">GCK72_002434</name>
</gene>
<dbReference type="CTD" id="9809889"/>
<reference evidence="2 3" key="1">
    <citation type="submission" date="2019-12" db="EMBL/GenBank/DDBJ databases">
        <title>Chromosome-level assembly of the Caenorhabditis remanei genome.</title>
        <authorList>
            <person name="Teterina A.A."/>
            <person name="Willis J.H."/>
            <person name="Phillips P.C."/>
        </authorList>
    </citation>
    <scope>NUCLEOTIDE SEQUENCE [LARGE SCALE GENOMIC DNA]</scope>
    <source>
        <strain evidence="2 3">PX506</strain>
        <tissue evidence="2">Whole organism</tissue>
    </source>
</reference>
<organism evidence="2 3">
    <name type="scientific">Caenorhabditis remanei</name>
    <name type="common">Caenorhabditis vulgaris</name>
    <dbReference type="NCBI Taxonomy" id="31234"/>
    <lineage>
        <taxon>Eukaryota</taxon>
        <taxon>Metazoa</taxon>
        <taxon>Ecdysozoa</taxon>
        <taxon>Nematoda</taxon>
        <taxon>Chromadorea</taxon>
        <taxon>Rhabditida</taxon>
        <taxon>Rhabditina</taxon>
        <taxon>Rhabditomorpha</taxon>
        <taxon>Rhabditoidea</taxon>
        <taxon>Rhabditidae</taxon>
        <taxon>Peloderinae</taxon>
        <taxon>Caenorhabditis</taxon>
    </lineage>
</organism>
<dbReference type="AlphaFoldDB" id="A0A6A5HSQ2"/>
<dbReference type="InterPro" id="IPR012885">
    <property type="entry name" value="F-box_Sdz-33"/>
</dbReference>
<proteinExistence type="predicted"/>
<name>A0A6A5HSQ2_CAERE</name>
<sequence>MSSTPFSLMELPLLPLSILLKSMPLESLIPLSETNQRFKQFIQLLHIKSGGYHVDIDEHRFKISMLKQNFRCSFQEENKSFLLRNLSETLHKMRELFPGPIDQLSICPSFSNYFYDINMECTVLSVGLDPHFMIEYRNAFTEEYLNALLNSVNFKKGLSLKGPILLRTEHEKIFDIDWLKIKCSEWITTAILQKMKNKVIYLADISFSDKEINEFLHDLKNGNVNNQLQVLTLEKEGGFNEMEIIRGLNAVEMKEERVYKISEFDPSIQNDRFLPFNSGGEISIFNSFDFIRNDGIRFTIEFDYEVIQLFVWNQEKDKKTTRNEAFSIPPAKRIL</sequence>
<dbReference type="Proteomes" id="UP000483820">
    <property type="component" value="Chromosome I"/>
</dbReference>
<protein>
    <recommendedName>
        <fullName evidence="1">F-box domain-containing protein</fullName>
    </recommendedName>
</protein>
<evidence type="ECO:0000259" key="1">
    <source>
        <dbReference type="PROSITE" id="PS50181"/>
    </source>
</evidence>
<dbReference type="PANTHER" id="PTHR21503">
    <property type="entry name" value="F-BOX-CONTAINING HYPOTHETICAL PROTEIN C.ELEGANS"/>
    <property type="match status" value="1"/>
</dbReference>
<dbReference type="InterPro" id="IPR001810">
    <property type="entry name" value="F-box_dom"/>
</dbReference>
<evidence type="ECO:0000313" key="2">
    <source>
        <dbReference type="EMBL" id="KAF1770615.1"/>
    </source>
</evidence>
<dbReference type="KEGG" id="crq:GCK72_002434"/>
<evidence type="ECO:0000313" key="3">
    <source>
        <dbReference type="Proteomes" id="UP000483820"/>
    </source>
</evidence>
<dbReference type="Pfam" id="PF07735">
    <property type="entry name" value="FBA_2"/>
    <property type="match status" value="1"/>
</dbReference>
<dbReference type="PROSITE" id="PS50181">
    <property type="entry name" value="FBOX"/>
    <property type="match status" value="1"/>
</dbReference>
<dbReference type="RefSeq" id="XP_003111920.2">
    <property type="nucleotide sequence ID" value="XM_003111872.2"/>
</dbReference>
<dbReference type="GeneID" id="9809889"/>
<feature type="domain" description="F-box" evidence="1">
    <location>
        <begin position="5"/>
        <end position="43"/>
    </location>
</feature>
<dbReference type="PANTHER" id="PTHR21503:SF54">
    <property type="entry name" value="F-BOX DOMAIN-CONTAINING PROTEIN"/>
    <property type="match status" value="1"/>
</dbReference>
<accession>A0A6A5HSQ2</accession>